<dbReference type="EMBL" id="JABUPJ010000009">
    <property type="protein sequence ID" value="NYQ38983.1"/>
    <property type="molecule type" value="Genomic_DNA"/>
</dbReference>
<sequence length="137" mass="16533">MKRVGFCGGSSFFELGSASDMLNFFSYLNKLSRTERDRYLLERIYFKYIKFDEIDESCALLNELKNLCSEDFIHKFSKYFESIKWCSESAKEFYEDWNVYQEIKIIITEMPYCISEMERPKEEYDALTLSDVPFWLR</sequence>
<proteinExistence type="predicted"/>
<dbReference type="EMBL" id="MRVZ01000176">
    <property type="protein sequence ID" value="PAU10730.1"/>
    <property type="molecule type" value="Genomic_DNA"/>
</dbReference>
<protein>
    <submittedName>
        <fullName evidence="2">Uncharacterized protein</fullName>
    </submittedName>
</protein>
<evidence type="ECO:0000313" key="4">
    <source>
        <dbReference type="Proteomes" id="UP000218543"/>
    </source>
</evidence>
<dbReference type="AlphaFoldDB" id="A0A0H0MGP7"/>
<reference evidence="3 4" key="1">
    <citation type="submission" date="2016-12" db="EMBL/GenBank/DDBJ databases">
        <title>Real-Time Genomic Investigation Underlying the Public Health Response to a Shiga Toxin-Producing Escherichia Coli O26:H11 Outbreak in a Nursery.</title>
        <authorList>
            <person name="Ferdous M."/>
            <person name="Moran-Gilad J."/>
            <person name="Rossen J.W."/>
            <person name="Gdalevich M."/>
        </authorList>
    </citation>
    <scope>NUCLEOTIDE SEQUENCE [LARGE SCALE GENOMIC DNA]</scope>
    <source>
        <strain evidence="3 4">STEC 514-2</strain>
    </source>
</reference>
<dbReference type="RefSeq" id="WP_000832132.1">
    <property type="nucleotide sequence ID" value="NZ_AP026108.1"/>
</dbReference>
<reference evidence="1 5" key="3">
    <citation type="submission" date="2020-02" db="EMBL/GenBank/DDBJ databases">
        <authorList>
            <person name="Subbiah M."/>
            <person name="Call D."/>
        </authorList>
    </citation>
    <scope>NUCLEOTIDE SEQUENCE [LARGE SCALE GENOMIC DNA]</scope>
    <source>
        <strain evidence="1 5">8375wB1</strain>
    </source>
</reference>
<name>A0A0H0MGP7_ECOLX</name>
<evidence type="ECO:0000313" key="5">
    <source>
        <dbReference type="Proteomes" id="UP000471360"/>
    </source>
</evidence>
<dbReference type="Proteomes" id="UP000218543">
    <property type="component" value="Unassembled WGS sequence"/>
</dbReference>
<reference evidence="2" key="2">
    <citation type="journal article" date="2020" name="J. Appl. Microbiol.">
        <title>Genetic characterization of Shigatoxigenic and enteropathogenic Escherichia coli O80:H2 from diarrheic and septicemic calves and relatedness to human Shigatoxigenic E. coli O80:H2.</title>
        <authorList>
            <person name="Habets A."/>
            <person name="Crombe F."/>
            <person name="Nakamura K."/>
            <person name="Guerin V."/>
            <person name="De Rauw K."/>
            <person name="Pierard D."/>
            <person name="Saulmont M."/>
            <person name="Hayashi T."/>
            <person name="Mainil J.G."/>
            <person name="Thiry D."/>
        </authorList>
    </citation>
    <scope>NUCLEOTIDE SEQUENCE [LARGE SCALE GENOMIC DNA]</scope>
    <source>
        <strain evidence="2">EH3306</strain>
    </source>
</reference>
<dbReference type="Proteomes" id="UP000471360">
    <property type="component" value="Unassembled WGS sequence"/>
</dbReference>
<dbReference type="EMBL" id="JAAGYP010000069">
    <property type="protein sequence ID" value="NEN73193.1"/>
    <property type="molecule type" value="Genomic_DNA"/>
</dbReference>
<accession>A0A0H0MGP7</accession>
<evidence type="ECO:0000313" key="1">
    <source>
        <dbReference type="EMBL" id="NEN73193.1"/>
    </source>
</evidence>
<evidence type="ECO:0000313" key="3">
    <source>
        <dbReference type="EMBL" id="PAU10730.1"/>
    </source>
</evidence>
<gene>
    <name evidence="3" type="ORF">BTQ06_27945</name>
    <name evidence="1" type="ORF">G3W53_24510</name>
    <name evidence="2" type="ORF">G4A38_10210</name>
</gene>
<evidence type="ECO:0000313" key="2">
    <source>
        <dbReference type="EMBL" id="NYQ38983.1"/>
    </source>
</evidence>
<comment type="caution">
    <text evidence="2">The sequence shown here is derived from an EMBL/GenBank/DDBJ whole genome shotgun (WGS) entry which is preliminary data.</text>
</comment>
<dbReference type="Proteomes" id="UP000540485">
    <property type="component" value="Unassembled WGS sequence"/>
</dbReference>
<organism evidence="2">
    <name type="scientific">Escherichia coli</name>
    <dbReference type="NCBI Taxonomy" id="562"/>
    <lineage>
        <taxon>Bacteria</taxon>
        <taxon>Pseudomonadati</taxon>
        <taxon>Pseudomonadota</taxon>
        <taxon>Gammaproteobacteria</taxon>
        <taxon>Enterobacterales</taxon>
        <taxon>Enterobacteriaceae</taxon>
        <taxon>Escherichia</taxon>
    </lineage>
</organism>